<sequence length="334" mass="36334">MEMASNLENTKLDPFVESPEPSPTSKRTGRALEVTPISPDACTNPTATCTAIRHIITETKEKGYRLVVADYTLVLELLECVEHAVGGDPAEAPDMSKVPEPPRVPPPPAAPAQYNLPPSLSDIAAIVKASEDRIIHEFRQRSSSSTTPAVAKIFKSAMIRPKLVKSKDNEVNISLVKVAKDHPIRMSSPGSVKAIVEDVLDKAGIEDLVGMKIQGARIRPNRTLVINVLSDENTSLILRHSDTWVNALAPGSSVLTKSYSVVTNFVPVEFDPKEEGARRKVVGENRAVMEREDKVVGMRWLNGKGQGHQAAKRHSLLIITVNSAKLADHLTVVT</sequence>
<dbReference type="Proteomes" id="UP000054279">
    <property type="component" value="Unassembled WGS sequence"/>
</dbReference>
<protein>
    <submittedName>
        <fullName evidence="2">Uncharacterized protein</fullName>
    </submittedName>
</protein>
<proteinExistence type="predicted"/>
<evidence type="ECO:0000256" key="1">
    <source>
        <dbReference type="SAM" id="MobiDB-lite"/>
    </source>
</evidence>
<feature type="region of interest" description="Disordered" evidence="1">
    <location>
        <begin position="1"/>
        <end position="39"/>
    </location>
</feature>
<evidence type="ECO:0000313" key="3">
    <source>
        <dbReference type="Proteomes" id="UP000054279"/>
    </source>
</evidence>
<organism evidence="2 3">
    <name type="scientific">Sphaerobolus stellatus (strain SS14)</name>
    <dbReference type="NCBI Taxonomy" id="990650"/>
    <lineage>
        <taxon>Eukaryota</taxon>
        <taxon>Fungi</taxon>
        <taxon>Dikarya</taxon>
        <taxon>Basidiomycota</taxon>
        <taxon>Agaricomycotina</taxon>
        <taxon>Agaricomycetes</taxon>
        <taxon>Phallomycetidae</taxon>
        <taxon>Geastrales</taxon>
        <taxon>Sphaerobolaceae</taxon>
        <taxon>Sphaerobolus</taxon>
    </lineage>
</organism>
<dbReference type="EMBL" id="KN837323">
    <property type="protein sequence ID" value="KIJ27795.1"/>
    <property type="molecule type" value="Genomic_DNA"/>
</dbReference>
<evidence type="ECO:0000313" key="2">
    <source>
        <dbReference type="EMBL" id="KIJ27795.1"/>
    </source>
</evidence>
<accession>A0A0C9UR95</accession>
<name>A0A0C9UR95_SPHS4</name>
<dbReference type="OrthoDB" id="3060507at2759"/>
<feature type="region of interest" description="Disordered" evidence="1">
    <location>
        <begin position="89"/>
        <end position="114"/>
    </location>
</feature>
<dbReference type="HOGENOM" id="CLU_832006_0_0_1"/>
<reference evidence="2 3" key="1">
    <citation type="submission" date="2014-06" db="EMBL/GenBank/DDBJ databases">
        <title>Evolutionary Origins and Diversification of the Mycorrhizal Mutualists.</title>
        <authorList>
            <consortium name="DOE Joint Genome Institute"/>
            <consortium name="Mycorrhizal Genomics Consortium"/>
            <person name="Kohler A."/>
            <person name="Kuo A."/>
            <person name="Nagy L.G."/>
            <person name="Floudas D."/>
            <person name="Copeland A."/>
            <person name="Barry K.W."/>
            <person name="Cichocki N."/>
            <person name="Veneault-Fourrey C."/>
            <person name="LaButti K."/>
            <person name="Lindquist E.A."/>
            <person name="Lipzen A."/>
            <person name="Lundell T."/>
            <person name="Morin E."/>
            <person name="Murat C."/>
            <person name="Riley R."/>
            <person name="Ohm R."/>
            <person name="Sun H."/>
            <person name="Tunlid A."/>
            <person name="Henrissat B."/>
            <person name="Grigoriev I.V."/>
            <person name="Hibbett D.S."/>
            <person name="Martin F."/>
        </authorList>
    </citation>
    <scope>NUCLEOTIDE SEQUENCE [LARGE SCALE GENOMIC DNA]</scope>
    <source>
        <strain evidence="2 3">SS14</strain>
    </source>
</reference>
<gene>
    <name evidence="2" type="ORF">M422DRAFT_270976</name>
</gene>
<keyword evidence="3" id="KW-1185">Reference proteome</keyword>
<feature type="compositionally biased region" description="Pro residues" evidence="1">
    <location>
        <begin position="99"/>
        <end position="110"/>
    </location>
</feature>
<dbReference type="AlphaFoldDB" id="A0A0C9UR95"/>